<keyword evidence="2" id="KW-1185">Reference proteome</keyword>
<dbReference type="EMBL" id="CP144696">
    <property type="protein sequence ID" value="WVZ09541.1"/>
    <property type="molecule type" value="Genomic_DNA"/>
</dbReference>
<dbReference type="AlphaFoldDB" id="A0AAQ3RYX9"/>
<feature type="non-terminal residue" evidence="1">
    <location>
        <position position="132"/>
    </location>
</feature>
<evidence type="ECO:0008006" key="3">
    <source>
        <dbReference type="Google" id="ProtNLM"/>
    </source>
</evidence>
<organism evidence="1 2">
    <name type="scientific">Vigna mungo</name>
    <name type="common">Black gram</name>
    <name type="synonym">Phaseolus mungo</name>
    <dbReference type="NCBI Taxonomy" id="3915"/>
    <lineage>
        <taxon>Eukaryota</taxon>
        <taxon>Viridiplantae</taxon>
        <taxon>Streptophyta</taxon>
        <taxon>Embryophyta</taxon>
        <taxon>Tracheophyta</taxon>
        <taxon>Spermatophyta</taxon>
        <taxon>Magnoliopsida</taxon>
        <taxon>eudicotyledons</taxon>
        <taxon>Gunneridae</taxon>
        <taxon>Pentapetalae</taxon>
        <taxon>rosids</taxon>
        <taxon>fabids</taxon>
        <taxon>Fabales</taxon>
        <taxon>Fabaceae</taxon>
        <taxon>Papilionoideae</taxon>
        <taxon>50 kb inversion clade</taxon>
        <taxon>NPAAA clade</taxon>
        <taxon>indigoferoid/millettioid clade</taxon>
        <taxon>Phaseoleae</taxon>
        <taxon>Vigna</taxon>
    </lineage>
</organism>
<protein>
    <recommendedName>
        <fullName evidence="3">Aminotransferase-like plant mobile domain-containing protein</fullName>
    </recommendedName>
</protein>
<sequence>QLCSTWLERRGGFEVRCVFIPFTKLDVCLCLGVRVNGQMFKLFKDEVDCHSRRFFDTSDVSVENVYEQLQNRLKGDEVDDVCRLYILLGLSEFLFPNRGGKVHLGLFELVDDLSCLGKYNWGGVIYEYLVSS</sequence>
<evidence type="ECO:0000313" key="1">
    <source>
        <dbReference type="EMBL" id="WVZ09541.1"/>
    </source>
</evidence>
<evidence type="ECO:0000313" key="2">
    <source>
        <dbReference type="Proteomes" id="UP001374535"/>
    </source>
</evidence>
<dbReference type="Proteomes" id="UP001374535">
    <property type="component" value="Chromosome 5"/>
</dbReference>
<accession>A0AAQ3RYX9</accession>
<gene>
    <name evidence="1" type="ORF">V8G54_014071</name>
</gene>
<proteinExistence type="predicted"/>
<feature type="non-terminal residue" evidence="1">
    <location>
        <position position="1"/>
    </location>
</feature>
<reference evidence="1 2" key="1">
    <citation type="journal article" date="2023" name="Life. Sci Alliance">
        <title>Evolutionary insights into 3D genome organization and epigenetic landscape of Vigna mungo.</title>
        <authorList>
            <person name="Junaid A."/>
            <person name="Singh B."/>
            <person name="Bhatia S."/>
        </authorList>
    </citation>
    <scope>NUCLEOTIDE SEQUENCE [LARGE SCALE GENOMIC DNA]</scope>
    <source>
        <strain evidence="1">Urdbean</strain>
    </source>
</reference>
<name>A0AAQ3RYX9_VIGMU</name>